<dbReference type="PROSITE" id="PS51257">
    <property type="entry name" value="PROKAR_LIPOPROTEIN"/>
    <property type="match status" value="1"/>
</dbReference>
<protein>
    <submittedName>
        <fullName evidence="1">Uncharacterized protein</fullName>
    </submittedName>
</protein>
<accession>A0A822YU39</accession>
<sequence length="54" mass="5831">MGRRGSISIPFVHANQSNYNAIVVQPPLISSACSVLLLECPNPIFHQGSPNQKV</sequence>
<dbReference type="AlphaFoldDB" id="A0A822YU39"/>
<gene>
    <name evidence="1" type="ORF">HUJ06_006263</name>
</gene>
<proteinExistence type="predicted"/>
<keyword evidence="2" id="KW-1185">Reference proteome</keyword>
<name>A0A822YU39_NELNU</name>
<dbReference type="Proteomes" id="UP000607653">
    <property type="component" value="Unassembled WGS sequence"/>
</dbReference>
<reference evidence="1 2" key="1">
    <citation type="journal article" date="2020" name="Mol. Biol. Evol.">
        <title>Distinct Expression and Methylation Patterns for Genes with Different Fates following a Single Whole-Genome Duplication in Flowering Plants.</title>
        <authorList>
            <person name="Shi T."/>
            <person name="Rahmani R.S."/>
            <person name="Gugger P.F."/>
            <person name="Wang M."/>
            <person name="Li H."/>
            <person name="Zhang Y."/>
            <person name="Li Z."/>
            <person name="Wang Q."/>
            <person name="Van de Peer Y."/>
            <person name="Marchal K."/>
            <person name="Chen J."/>
        </authorList>
    </citation>
    <scope>NUCLEOTIDE SEQUENCE [LARGE SCALE GENOMIC DNA]</scope>
    <source>
        <tissue evidence="1">Leaf</tissue>
    </source>
</reference>
<evidence type="ECO:0000313" key="1">
    <source>
        <dbReference type="EMBL" id="DAD35623.1"/>
    </source>
</evidence>
<evidence type="ECO:0000313" key="2">
    <source>
        <dbReference type="Proteomes" id="UP000607653"/>
    </source>
</evidence>
<comment type="caution">
    <text evidence="1">The sequence shown here is derived from an EMBL/GenBank/DDBJ whole genome shotgun (WGS) entry which is preliminary data.</text>
</comment>
<dbReference type="EMBL" id="DUZY01000004">
    <property type="protein sequence ID" value="DAD35623.1"/>
    <property type="molecule type" value="Genomic_DNA"/>
</dbReference>
<organism evidence="1 2">
    <name type="scientific">Nelumbo nucifera</name>
    <name type="common">Sacred lotus</name>
    <dbReference type="NCBI Taxonomy" id="4432"/>
    <lineage>
        <taxon>Eukaryota</taxon>
        <taxon>Viridiplantae</taxon>
        <taxon>Streptophyta</taxon>
        <taxon>Embryophyta</taxon>
        <taxon>Tracheophyta</taxon>
        <taxon>Spermatophyta</taxon>
        <taxon>Magnoliopsida</taxon>
        <taxon>Proteales</taxon>
        <taxon>Nelumbonaceae</taxon>
        <taxon>Nelumbo</taxon>
    </lineage>
</organism>